<dbReference type="EMBL" id="JBHSPA010000016">
    <property type="protein sequence ID" value="MFC5824742.1"/>
    <property type="molecule type" value="Genomic_DNA"/>
</dbReference>
<protein>
    <recommendedName>
        <fullName evidence="3">DUF5071 domain-containing protein</fullName>
    </recommendedName>
</protein>
<gene>
    <name evidence="1" type="ORF">ACFPZ3_12860</name>
</gene>
<keyword evidence="2" id="KW-1185">Reference proteome</keyword>
<reference evidence="2" key="1">
    <citation type="journal article" date="2019" name="Int. J. Syst. Evol. Microbiol.">
        <title>The Global Catalogue of Microorganisms (GCM) 10K type strain sequencing project: providing services to taxonomists for standard genome sequencing and annotation.</title>
        <authorList>
            <consortium name="The Broad Institute Genomics Platform"/>
            <consortium name="The Broad Institute Genome Sequencing Center for Infectious Disease"/>
            <person name="Wu L."/>
            <person name="Ma J."/>
        </authorList>
    </citation>
    <scope>NUCLEOTIDE SEQUENCE [LARGE SCALE GENOMIC DNA]</scope>
    <source>
        <strain evidence="2">CCUG 53903</strain>
    </source>
</reference>
<sequence>MTIPGTEPIFDVIIDFLRASTWPQSREVLAAHPRLLEPMAELILSTMVDDPDLPLLVYPEMNDHRAAELLRMHESLLTRCREVGIGRAFEEMIRD</sequence>
<evidence type="ECO:0000313" key="1">
    <source>
        <dbReference type="EMBL" id="MFC5824742.1"/>
    </source>
</evidence>
<dbReference type="RefSeq" id="WP_379514263.1">
    <property type="nucleotide sequence ID" value="NZ_JBHSPA010000016.1"/>
</dbReference>
<proteinExistence type="predicted"/>
<evidence type="ECO:0000313" key="2">
    <source>
        <dbReference type="Proteomes" id="UP001596058"/>
    </source>
</evidence>
<name>A0ABW1CH78_9ACTN</name>
<dbReference type="Proteomes" id="UP001596058">
    <property type="component" value="Unassembled WGS sequence"/>
</dbReference>
<accession>A0ABW1CH78</accession>
<comment type="caution">
    <text evidence="1">The sequence shown here is derived from an EMBL/GenBank/DDBJ whole genome shotgun (WGS) entry which is preliminary data.</text>
</comment>
<organism evidence="1 2">
    <name type="scientific">Nonomuraea insulae</name>
    <dbReference type="NCBI Taxonomy" id="1616787"/>
    <lineage>
        <taxon>Bacteria</taxon>
        <taxon>Bacillati</taxon>
        <taxon>Actinomycetota</taxon>
        <taxon>Actinomycetes</taxon>
        <taxon>Streptosporangiales</taxon>
        <taxon>Streptosporangiaceae</taxon>
        <taxon>Nonomuraea</taxon>
    </lineage>
</organism>
<evidence type="ECO:0008006" key="3">
    <source>
        <dbReference type="Google" id="ProtNLM"/>
    </source>
</evidence>